<feature type="region of interest" description="Disordered" evidence="1">
    <location>
        <begin position="275"/>
        <end position="307"/>
    </location>
</feature>
<dbReference type="AlphaFoldDB" id="A0A9P1DBZ8"/>
<gene>
    <name evidence="2" type="ORF">C1SCF055_LOCUS32575</name>
</gene>
<comment type="caution">
    <text evidence="2">The sequence shown here is derived from an EMBL/GenBank/DDBJ whole genome shotgun (WGS) entry which is preliminary data.</text>
</comment>
<protein>
    <submittedName>
        <fullName evidence="2">Uncharacterized protein</fullName>
    </submittedName>
</protein>
<organism evidence="2">
    <name type="scientific">Cladocopium goreaui</name>
    <dbReference type="NCBI Taxonomy" id="2562237"/>
    <lineage>
        <taxon>Eukaryota</taxon>
        <taxon>Sar</taxon>
        <taxon>Alveolata</taxon>
        <taxon>Dinophyceae</taxon>
        <taxon>Suessiales</taxon>
        <taxon>Symbiodiniaceae</taxon>
        <taxon>Cladocopium</taxon>
    </lineage>
</organism>
<keyword evidence="4" id="KW-1185">Reference proteome</keyword>
<dbReference type="EMBL" id="CAMXCT010003939">
    <property type="protein sequence ID" value="CAI4006982.1"/>
    <property type="molecule type" value="Genomic_DNA"/>
</dbReference>
<name>A0A9P1DBZ8_9DINO</name>
<proteinExistence type="predicted"/>
<dbReference type="SUPFAM" id="SSF51197">
    <property type="entry name" value="Clavaminate synthase-like"/>
    <property type="match status" value="1"/>
</dbReference>
<evidence type="ECO:0000313" key="2">
    <source>
        <dbReference type="EMBL" id="CAI4006982.1"/>
    </source>
</evidence>
<dbReference type="PANTHER" id="PTHR31630:SF6">
    <property type="entry name" value="PHYTANOYL-COA DIOXYGENASE-RELATED"/>
    <property type="match status" value="1"/>
</dbReference>
<dbReference type="Proteomes" id="UP001152797">
    <property type="component" value="Unassembled WGS sequence"/>
</dbReference>
<feature type="compositionally biased region" description="Basic and acidic residues" evidence="1">
    <location>
        <begin position="296"/>
        <end position="306"/>
    </location>
</feature>
<evidence type="ECO:0000313" key="3">
    <source>
        <dbReference type="EMBL" id="CAL1160357.1"/>
    </source>
</evidence>
<reference evidence="3" key="2">
    <citation type="submission" date="2024-04" db="EMBL/GenBank/DDBJ databases">
        <authorList>
            <person name="Chen Y."/>
            <person name="Shah S."/>
            <person name="Dougan E. K."/>
            <person name="Thang M."/>
            <person name="Chan C."/>
        </authorList>
    </citation>
    <scope>NUCLEOTIDE SEQUENCE [LARGE SCALE GENOMIC DNA]</scope>
</reference>
<evidence type="ECO:0000256" key="1">
    <source>
        <dbReference type="SAM" id="MobiDB-lite"/>
    </source>
</evidence>
<dbReference type="OrthoDB" id="417298at2759"/>
<dbReference type="EMBL" id="CAMXCT030003939">
    <property type="protein sequence ID" value="CAL4794294.1"/>
    <property type="molecule type" value="Genomic_DNA"/>
</dbReference>
<sequence length="323" mass="35671">MFDANADDWKVHLNREGYVVIKDLLESDNVKKALNFLLADIKSLNPKIQNLDQVREKDLPPAQNKNDLRISGGICHGKFAWFLRTCPEVSRVFEMLFDLPEGAPMTGSVDVVALAPPASGSLVDGGKNWLHLDYSPPFGDIWQGTLQIFPDSRATGARWARIAIMICKAPVSWASPSTAISLLAACVVGAASKATAAVTEGELHPGREDYKGPRLIPELADSASLQDLQLQRLKAQEVAAIFKADVLRLRTLIPHERREYVSPVWPTPERQLKMASDASGFRPKGQKRSRGCQLPEPRKAQRRLREAPSAVVLLRPCKAQAEK</sequence>
<dbReference type="PANTHER" id="PTHR31630">
    <property type="entry name" value="PHYTANOYL-COA DIOXYGENASE-RELATED-RELATED"/>
    <property type="match status" value="1"/>
</dbReference>
<accession>A0A9P1DBZ8</accession>
<dbReference type="EMBL" id="CAMXCT020003939">
    <property type="protein sequence ID" value="CAL1160357.1"/>
    <property type="molecule type" value="Genomic_DNA"/>
</dbReference>
<reference evidence="2" key="1">
    <citation type="submission" date="2022-10" db="EMBL/GenBank/DDBJ databases">
        <authorList>
            <person name="Chen Y."/>
            <person name="Dougan E. K."/>
            <person name="Chan C."/>
            <person name="Rhodes N."/>
            <person name="Thang M."/>
        </authorList>
    </citation>
    <scope>NUCLEOTIDE SEQUENCE</scope>
</reference>
<evidence type="ECO:0000313" key="4">
    <source>
        <dbReference type="Proteomes" id="UP001152797"/>
    </source>
</evidence>